<organism evidence="1 2">
    <name type="scientific">Champsocephalus esox</name>
    <name type="common">pike icefish</name>
    <dbReference type="NCBI Taxonomy" id="159716"/>
    <lineage>
        <taxon>Eukaryota</taxon>
        <taxon>Metazoa</taxon>
        <taxon>Chordata</taxon>
        <taxon>Craniata</taxon>
        <taxon>Vertebrata</taxon>
        <taxon>Euteleostomi</taxon>
        <taxon>Actinopterygii</taxon>
        <taxon>Neopterygii</taxon>
        <taxon>Teleostei</taxon>
        <taxon>Neoteleostei</taxon>
        <taxon>Acanthomorphata</taxon>
        <taxon>Eupercaria</taxon>
        <taxon>Perciformes</taxon>
        <taxon>Notothenioidei</taxon>
        <taxon>Channichthyidae</taxon>
        <taxon>Champsocephalus</taxon>
    </lineage>
</organism>
<keyword evidence="2" id="KW-1185">Reference proteome</keyword>
<comment type="caution">
    <text evidence="1">The sequence shown here is derived from an EMBL/GenBank/DDBJ whole genome shotgun (WGS) entry which is preliminary data.</text>
</comment>
<dbReference type="EMBL" id="JAULUE010002068">
    <property type="protein sequence ID" value="KAK5875993.1"/>
    <property type="molecule type" value="Genomic_DNA"/>
</dbReference>
<evidence type="ECO:0000313" key="1">
    <source>
        <dbReference type="EMBL" id="KAK5875993.1"/>
    </source>
</evidence>
<name>A0AAN8G8E0_9TELE</name>
<evidence type="ECO:0000313" key="2">
    <source>
        <dbReference type="Proteomes" id="UP001335648"/>
    </source>
</evidence>
<dbReference type="Proteomes" id="UP001335648">
    <property type="component" value="Unassembled WGS sequence"/>
</dbReference>
<proteinExistence type="predicted"/>
<gene>
    <name evidence="1" type="ORF">CesoFtcFv8_027010</name>
</gene>
<protein>
    <submittedName>
        <fullName evidence="1">Uncharacterized protein</fullName>
    </submittedName>
</protein>
<dbReference type="AlphaFoldDB" id="A0AAN8G8E0"/>
<accession>A0AAN8G8E0</accession>
<reference evidence="1 2" key="1">
    <citation type="journal article" date="2023" name="Mol. Biol. Evol.">
        <title>Genomics of Secondarily Temperate Adaptation in the Only Non-Antarctic Icefish.</title>
        <authorList>
            <person name="Rivera-Colon A.G."/>
            <person name="Rayamajhi N."/>
            <person name="Minhas B.F."/>
            <person name="Madrigal G."/>
            <person name="Bilyk K.T."/>
            <person name="Yoon V."/>
            <person name="Hune M."/>
            <person name="Gregory S."/>
            <person name="Cheng C.H.C."/>
            <person name="Catchen J.M."/>
        </authorList>
    </citation>
    <scope>NUCLEOTIDE SEQUENCE [LARGE SCALE GENOMIC DNA]</scope>
    <source>
        <strain evidence="1">JC2023a</strain>
    </source>
</reference>
<sequence>MTPVGSPALPVTRAHVHTRTLVAEHHERQKRAAAAETVWQGGRQTALTLGALSRFDRRGKMQRAEEKH</sequence>